<reference evidence="1 2" key="1">
    <citation type="submission" date="2017-04" db="EMBL/GenBank/DDBJ databases">
        <title>Bacillus krulwichiae AM31D Genome sequencing and assembly.</title>
        <authorList>
            <person name="Krulwich T.A."/>
            <person name="Anastor L."/>
            <person name="Ehrlich R."/>
            <person name="Ehrlich G.D."/>
            <person name="Janto B."/>
        </authorList>
    </citation>
    <scope>NUCLEOTIDE SEQUENCE [LARGE SCALE GENOMIC DNA]</scope>
    <source>
        <strain evidence="1 2">AM31D</strain>
    </source>
</reference>
<dbReference type="STRING" id="199441.BkAM31D_13645"/>
<proteinExistence type="predicted"/>
<protein>
    <submittedName>
        <fullName evidence="1">Uncharacterized protein</fullName>
    </submittedName>
</protein>
<sequence length="58" mass="6810">MNKSDFVFVYNKNVAKYLKENGIYSITTGLHPTTNKMFSLFVKSECLQRVLDQYKNNK</sequence>
<dbReference type="KEGG" id="bkw:BkAM31D_13645"/>
<organism evidence="1 2">
    <name type="scientific">Halalkalibacter krulwichiae</name>
    <dbReference type="NCBI Taxonomy" id="199441"/>
    <lineage>
        <taxon>Bacteria</taxon>
        <taxon>Bacillati</taxon>
        <taxon>Bacillota</taxon>
        <taxon>Bacilli</taxon>
        <taxon>Bacillales</taxon>
        <taxon>Bacillaceae</taxon>
        <taxon>Halalkalibacter</taxon>
    </lineage>
</organism>
<dbReference type="EMBL" id="CP020814">
    <property type="protein sequence ID" value="ARK30795.1"/>
    <property type="molecule type" value="Genomic_DNA"/>
</dbReference>
<name>A0A1X9MBI0_9BACI</name>
<evidence type="ECO:0000313" key="1">
    <source>
        <dbReference type="EMBL" id="ARK30795.1"/>
    </source>
</evidence>
<dbReference type="RefSeq" id="WP_157076742.1">
    <property type="nucleotide sequence ID" value="NZ_CP020814.1"/>
</dbReference>
<evidence type="ECO:0000313" key="2">
    <source>
        <dbReference type="Proteomes" id="UP000193006"/>
    </source>
</evidence>
<keyword evidence="2" id="KW-1185">Reference proteome</keyword>
<dbReference type="Proteomes" id="UP000193006">
    <property type="component" value="Chromosome"/>
</dbReference>
<gene>
    <name evidence="1" type="ORF">BkAM31D_13645</name>
</gene>
<dbReference type="AlphaFoldDB" id="A0A1X9MBI0"/>
<accession>A0A1X9MBI0</accession>